<proteinExistence type="predicted"/>
<evidence type="ECO:0000313" key="2">
    <source>
        <dbReference type="EMBL" id="GAA5066214.1"/>
    </source>
</evidence>
<dbReference type="EMBL" id="BAABKX010000030">
    <property type="protein sequence ID" value="GAA5066214.1"/>
    <property type="molecule type" value="Genomic_DNA"/>
</dbReference>
<evidence type="ECO:0000256" key="1">
    <source>
        <dbReference type="SAM" id="Phobius"/>
    </source>
</evidence>
<gene>
    <name evidence="2" type="ORF">GCM10025751_57910</name>
</gene>
<feature type="transmembrane region" description="Helical" evidence="1">
    <location>
        <begin position="27"/>
        <end position="47"/>
    </location>
</feature>
<name>A0AAV3US43_9EURY</name>
<reference evidence="2 3" key="1">
    <citation type="journal article" date="2019" name="Int. J. Syst. Evol. Microbiol.">
        <title>The Global Catalogue of Microorganisms (GCM) 10K type strain sequencing project: providing services to taxonomists for standard genome sequencing and annotation.</title>
        <authorList>
            <consortium name="The Broad Institute Genomics Platform"/>
            <consortium name="The Broad Institute Genome Sequencing Center for Infectious Disease"/>
            <person name="Wu L."/>
            <person name="Ma J."/>
        </authorList>
    </citation>
    <scope>NUCLEOTIDE SEQUENCE [LARGE SCALE GENOMIC DNA]</scope>
    <source>
        <strain evidence="2 3">JCM 17504</strain>
    </source>
</reference>
<organism evidence="2 3">
    <name type="scientific">Haladaptatus pallidirubidus</name>
    <dbReference type="NCBI Taxonomy" id="1008152"/>
    <lineage>
        <taxon>Archaea</taxon>
        <taxon>Methanobacteriati</taxon>
        <taxon>Methanobacteriota</taxon>
        <taxon>Stenosarchaea group</taxon>
        <taxon>Halobacteria</taxon>
        <taxon>Halobacteriales</taxon>
        <taxon>Haladaptataceae</taxon>
        <taxon>Haladaptatus</taxon>
    </lineage>
</organism>
<keyword evidence="1" id="KW-0812">Transmembrane</keyword>
<dbReference type="AlphaFoldDB" id="A0AAV3US43"/>
<dbReference type="Proteomes" id="UP001501729">
    <property type="component" value="Unassembled WGS sequence"/>
</dbReference>
<dbReference type="RefSeq" id="WP_345413745.1">
    <property type="nucleotide sequence ID" value="NZ_BAABKX010000030.1"/>
</dbReference>
<comment type="caution">
    <text evidence="2">The sequence shown here is derived from an EMBL/GenBank/DDBJ whole genome shotgun (WGS) entry which is preliminary data.</text>
</comment>
<evidence type="ECO:0000313" key="3">
    <source>
        <dbReference type="Proteomes" id="UP001501729"/>
    </source>
</evidence>
<keyword evidence="3" id="KW-1185">Reference proteome</keyword>
<evidence type="ECO:0008006" key="4">
    <source>
        <dbReference type="Google" id="ProtNLM"/>
    </source>
</evidence>
<sequence length="96" mass="9912">MGFDGGVLIAVLTIHLMESAYDDGGPMVASMGFLLGATAFSTINLRLAQNEARHRNRCGECVEQPSEAEHEGSGLAIAVGAALDGIPESLVIGLSL</sequence>
<keyword evidence="1" id="KW-0472">Membrane</keyword>
<keyword evidence="1" id="KW-1133">Transmembrane helix</keyword>
<protein>
    <recommendedName>
        <fullName evidence="4">Zinc transporter, ZIP family</fullName>
    </recommendedName>
</protein>
<accession>A0AAV3US43</accession>